<dbReference type="PRINTS" id="PR00111">
    <property type="entry name" value="ABHYDROLASE"/>
</dbReference>
<dbReference type="InterPro" id="IPR050471">
    <property type="entry name" value="AB_hydrolase"/>
</dbReference>
<sequence>MSRTFLESEDLKKIFVNGVNICYESIGEGPPLIGLTGKDSNMDWWHPAIKETLSEKNRFVMLDHRGTGRSDAPTEAYSISDMAKDVIGLMNALDIEKAHILGQSMGGMIAQELAIEFPSRVGKLILCSTTCGVKRVPPSLRMLKWLMRKNVAFSPQDTLNMLYSKTYIQEHPAMIASFVARMRIAPSNPRSMEIHKQASKSFDSYRRLGRISAQTLIIHGEDDWVFRQKHARILNRHIPDSQLILFPHAGHGVFAQEHRKALGEIRRFIDTDD</sequence>
<name>A0A559JDH5_9BACL</name>
<organism evidence="2 3">
    <name type="scientific">Cohnella terricola</name>
    <dbReference type="NCBI Taxonomy" id="1289167"/>
    <lineage>
        <taxon>Bacteria</taxon>
        <taxon>Bacillati</taxon>
        <taxon>Bacillota</taxon>
        <taxon>Bacilli</taxon>
        <taxon>Bacillales</taxon>
        <taxon>Paenibacillaceae</taxon>
        <taxon>Cohnella</taxon>
    </lineage>
</organism>
<dbReference type="Gene3D" id="3.40.50.1820">
    <property type="entry name" value="alpha/beta hydrolase"/>
    <property type="match status" value="1"/>
</dbReference>
<keyword evidence="3" id="KW-1185">Reference proteome</keyword>
<gene>
    <name evidence="2" type="ORF">FPZ45_16885</name>
</gene>
<dbReference type="AlphaFoldDB" id="A0A559JDH5"/>
<reference evidence="2 3" key="1">
    <citation type="submission" date="2019-07" db="EMBL/GenBank/DDBJ databases">
        <authorList>
            <person name="Kim J."/>
        </authorList>
    </citation>
    <scope>NUCLEOTIDE SEQUENCE [LARGE SCALE GENOMIC DNA]</scope>
    <source>
        <strain evidence="2 3">G13</strain>
    </source>
</reference>
<dbReference type="InterPro" id="IPR000073">
    <property type="entry name" value="AB_hydrolase_1"/>
</dbReference>
<dbReference type="PANTHER" id="PTHR43433">
    <property type="entry name" value="HYDROLASE, ALPHA/BETA FOLD FAMILY PROTEIN"/>
    <property type="match status" value="1"/>
</dbReference>
<dbReference type="SUPFAM" id="SSF53474">
    <property type="entry name" value="alpha/beta-Hydrolases"/>
    <property type="match status" value="1"/>
</dbReference>
<dbReference type="OrthoDB" id="6191536at2"/>
<dbReference type="PANTHER" id="PTHR43433:SF5">
    <property type="entry name" value="AB HYDROLASE-1 DOMAIN-CONTAINING PROTEIN"/>
    <property type="match status" value="1"/>
</dbReference>
<feature type="domain" description="AB hydrolase-1" evidence="1">
    <location>
        <begin position="34"/>
        <end position="255"/>
    </location>
</feature>
<evidence type="ECO:0000259" key="1">
    <source>
        <dbReference type="Pfam" id="PF00561"/>
    </source>
</evidence>
<comment type="caution">
    <text evidence="2">The sequence shown here is derived from an EMBL/GenBank/DDBJ whole genome shotgun (WGS) entry which is preliminary data.</text>
</comment>
<keyword evidence="2" id="KW-0378">Hydrolase</keyword>
<proteinExistence type="predicted"/>
<protein>
    <submittedName>
        <fullName evidence="2">Alpha/beta hydrolase</fullName>
    </submittedName>
</protein>
<dbReference type="Pfam" id="PF00561">
    <property type="entry name" value="Abhydrolase_1"/>
    <property type="match status" value="1"/>
</dbReference>
<evidence type="ECO:0000313" key="2">
    <source>
        <dbReference type="EMBL" id="TVX97923.1"/>
    </source>
</evidence>
<dbReference type="GO" id="GO:0004806">
    <property type="term" value="F:triacylglycerol lipase activity"/>
    <property type="evidence" value="ECO:0007669"/>
    <property type="project" value="TreeGrafter"/>
</dbReference>
<dbReference type="Proteomes" id="UP000316330">
    <property type="component" value="Unassembled WGS sequence"/>
</dbReference>
<dbReference type="GO" id="GO:0046503">
    <property type="term" value="P:glycerolipid catabolic process"/>
    <property type="evidence" value="ECO:0007669"/>
    <property type="project" value="TreeGrafter"/>
</dbReference>
<accession>A0A559JDH5</accession>
<evidence type="ECO:0000313" key="3">
    <source>
        <dbReference type="Proteomes" id="UP000316330"/>
    </source>
</evidence>
<dbReference type="EMBL" id="VNJJ01000010">
    <property type="protein sequence ID" value="TVX97923.1"/>
    <property type="molecule type" value="Genomic_DNA"/>
</dbReference>
<dbReference type="InterPro" id="IPR029058">
    <property type="entry name" value="AB_hydrolase_fold"/>
</dbReference>